<comment type="caution">
    <text evidence="10">The sequence shown here is derived from an EMBL/GenBank/DDBJ whole genome shotgun (WGS) entry which is preliminary data.</text>
</comment>
<dbReference type="PANTHER" id="PTHR22951">
    <property type="entry name" value="CLATHRIN ASSEMBLY PROTEIN"/>
    <property type="match status" value="1"/>
</dbReference>
<evidence type="ECO:0000256" key="4">
    <source>
        <dbReference type="ARBA" id="ARBA00022583"/>
    </source>
</evidence>
<dbReference type="Proteomes" id="UP000197138">
    <property type="component" value="Unassembled WGS sequence"/>
</dbReference>
<evidence type="ECO:0000259" key="9">
    <source>
        <dbReference type="PROSITE" id="PS50942"/>
    </source>
</evidence>
<keyword evidence="7" id="KW-0168">Coated pit</keyword>
<keyword evidence="13" id="KW-1185">Reference proteome</keyword>
<evidence type="ECO:0000313" key="10">
    <source>
        <dbReference type="EMBL" id="OWM76691.1"/>
    </source>
</evidence>
<dbReference type="Gene3D" id="1.20.58.150">
    <property type="entry name" value="ANTH domain"/>
    <property type="match status" value="1"/>
</dbReference>
<dbReference type="Proteomes" id="UP000233551">
    <property type="component" value="Unassembled WGS sequence"/>
</dbReference>
<evidence type="ECO:0000256" key="6">
    <source>
        <dbReference type="ARBA" id="ARBA00023136"/>
    </source>
</evidence>
<dbReference type="GO" id="GO:0005905">
    <property type="term" value="C:clathrin-coated pit"/>
    <property type="evidence" value="ECO:0007669"/>
    <property type="project" value="UniProtKB-SubCell"/>
</dbReference>
<evidence type="ECO:0000256" key="3">
    <source>
        <dbReference type="ARBA" id="ARBA00004600"/>
    </source>
</evidence>
<dbReference type="PANTHER" id="PTHR22951:SF19">
    <property type="entry name" value="OS08G0467300 PROTEIN"/>
    <property type="match status" value="1"/>
</dbReference>
<evidence type="ECO:0000313" key="13">
    <source>
        <dbReference type="Proteomes" id="UP000233551"/>
    </source>
</evidence>
<proteinExistence type="predicted"/>
<gene>
    <name evidence="10" type="ORF">CDL15_Pgr009256</name>
    <name evidence="11" type="ORF">CRG98_014331</name>
</gene>
<dbReference type="GO" id="GO:0005546">
    <property type="term" value="F:phosphatidylinositol-4,5-bisphosphate binding"/>
    <property type="evidence" value="ECO:0007669"/>
    <property type="project" value="TreeGrafter"/>
</dbReference>
<dbReference type="InterPro" id="IPR014712">
    <property type="entry name" value="ANTH_dom_sf"/>
</dbReference>
<dbReference type="OrthoDB" id="682511at2759"/>
<dbReference type="EMBL" id="MTKT01003159">
    <property type="protein sequence ID" value="OWM76691.1"/>
    <property type="molecule type" value="Genomic_DNA"/>
</dbReference>
<keyword evidence="4" id="KW-0254">Endocytosis</keyword>
<dbReference type="SUPFAM" id="SSF89009">
    <property type="entry name" value="GAT-like domain"/>
    <property type="match status" value="1"/>
</dbReference>
<name>A0A218WWU5_PUNGR</name>
<dbReference type="SUPFAM" id="SSF48464">
    <property type="entry name" value="ENTH/VHS domain"/>
    <property type="match status" value="1"/>
</dbReference>
<evidence type="ECO:0000313" key="11">
    <source>
        <dbReference type="EMBL" id="PKI65293.1"/>
    </source>
</evidence>
<dbReference type="FunFam" id="1.25.40.90:FF:000027">
    <property type="entry name" value="Putative clathrin assembly protein"/>
    <property type="match status" value="1"/>
</dbReference>
<dbReference type="GO" id="GO:0048268">
    <property type="term" value="P:clathrin coat assembly"/>
    <property type="evidence" value="ECO:0007669"/>
    <property type="project" value="InterPro"/>
</dbReference>
<dbReference type="GO" id="GO:0005794">
    <property type="term" value="C:Golgi apparatus"/>
    <property type="evidence" value="ECO:0007669"/>
    <property type="project" value="UniProtKB-SubCell"/>
</dbReference>
<dbReference type="InterPro" id="IPR045192">
    <property type="entry name" value="AP180-like"/>
</dbReference>
<dbReference type="InterPro" id="IPR048050">
    <property type="entry name" value="ANTH_N_plant"/>
</dbReference>
<dbReference type="EMBL" id="PGOL01000761">
    <property type="protein sequence ID" value="PKI65293.1"/>
    <property type="molecule type" value="Genomic_DNA"/>
</dbReference>
<protein>
    <recommendedName>
        <fullName evidence="9">ENTH domain-containing protein</fullName>
    </recommendedName>
</protein>
<keyword evidence="6" id="KW-0472">Membrane</keyword>
<evidence type="ECO:0000256" key="8">
    <source>
        <dbReference type="ARBA" id="ARBA00023329"/>
    </source>
</evidence>
<dbReference type="GO" id="GO:0032050">
    <property type="term" value="F:clathrin heavy chain binding"/>
    <property type="evidence" value="ECO:0007669"/>
    <property type="project" value="TreeGrafter"/>
</dbReference>
<dbReference type="STRING" id="22663.A0A218WWU5"/>
<dbReference type="CDD" id="cd16987">
    <property type="entry name" value="ANTH_N_AP180_plant"/>
    <property type="match status" value="1"/>
</dbReference>
<feature type="domain" description="ENTH" evidence="9">
    <location>
        <begin position="25"/>
        <end position="156"/>
    </location>
</feature>
<dbReference type="PROSITE" id="PS50942">
    <property type="entry name" value="ENTH"/>
    <property type="match status" value="1"/>
</dbReference>
<dbReference type="Gene3D" id="1.25.40.90">
    <property type="match status" value="1"/>
</dbReference>
<accession>A0A218WWU5</accession>
<dbReference type="GeneID" id="116198877"/>
<evidence type="ECO:0000256" key="5">
    <source>
        <dbReference type="ARBA" id="ARBA00023034"/>
    </source>
</evidence>
<dbReference type="GO" id="GO:0072583">
    <property type="term" value="P:clathrin-dependent endocytosis"/>
    <property type="evidence" value="ECO:0007669"/>
    <property type="project" value="InterPro"/>
</dbReference>
<dbReference type="GO" id="GO:0000149">
    <property type="term" value="F:SNARE binding"/>
    <property type="evidence" value="ECO:0007669"/>
    <property type="project" value="TreeGrafter"/>
</dbReference>
<dbReference type="GO" id="GO:0030136">
    <property type="term" value="C:clathrin-coated vesicle"/>
    <property type="evidence" value="ECO:0007669"/>
    <property type="project" value="UniProtKB-SubCell"/>
</dbReference>
<reference evidence="12" key="1">
    <citation type="journal article" date="2017" name="Plant J.">
        <title>The pomegranate (Punica granatum L.) genome and the genomics of punicalagin biosynthesis.</title>
        <authorList>
            <person name="Qin G."/>
            <person name="Xu C."/>
            <person name="Ming R."/>
            <person name="Tang H."/>
            <person name="Guyot R."/>
            <person name="Kramer E.M."/>
            <person name="Hu Y."/>
            <person name="Yi X."/>
            <person name="Qi Y."/>
            <person name="Xu X."/>
            <person name="Gao Z."/>
            <person name="Pan H."/>
            <person name="Jian J."/>
            <person name="Tian Y."/>
            <person name="Yue Z."/>
            <person name="Xu Y."/>
        </authorList>
    </citation>
    <scope>NUCLEOTIDE SEQUENCE [LARGE SCALE GENOMIC DNA]</scope>
    <source>
        <strain evidence="12">cv. Dabenzi</strain>
    </source>
</reference>
<evidence type="ECO:0000256" key="2">
    <source>
        <dbReference type="ARBA" id="ARBA00004555"/>
    </source>
</evidence>
<dbReference type="Pfam" id="PF07651">
    <property type="entry name" value="ANTH"/>
    <property type="match status" value="1"/>
</dbReference>
<keyword evidence="8" id="KW-0968">Cytoplasmic vesicle</keyword>
<sequence length="407" mass="46189">MKLWKRAAGAVKDQNSIWIAAVSRRSVYRNPDLEAAIIRATSHDESYVDYKNVQRVFTWVRTSPTYLKPLLLALSARMQRTRSWAVALKGLMLMHGIFCCKIPAVQRIGRLLFDFSGFEDSHMSPHKAWGYNAFVRAYFTFLDQKAALLCARVPQGPKAPSSASNSFSASTREKPTKMIMMAELLMLQELQSLLDLLLQIKPKAEGMRRAGLVLEAMDCVIIEIFDVYSKICTLIARVLSRVYESTKAEASTALNVLQQANKQAEALSHFFEFCNSLGVLNASEFPKVEQVPAEDIEEVERIVKRRVSSDEKLLLEISDDVCRKNDDSEWNMDHNRAIVVREMAGPIVQHVGQQKFLTTIVTDKWEVFDDDHHLKVHSIINGGFSSNVSNNHHVQPYKQEIPDLITF</sequence>
<dbReference type="InterPro" id="IPR011417">
    <property type="entry name" value="ANTH_dom"/>
</dbReference>
<keyword evidence="5" id="KW-0333">Golgi apparatus</keyword>
<evidence type="ECO:0000256" key="7">
    <source>
        <dbReference type="ARBA" id="ARBA00023176"/>
    </source>
</evidence>
<dbReference type="GO" id="GO:0005545">
    <property type="term" value="F:1-phosphatidylinositol binding"/>
    <property type="evidence" value="ECO:0007669"/>
    <property type="project" value="InterPro"/>
</dbReference>
<dbReference type="GO" id="GO:0006900">
    <property type="term" value="P:vesicle budding from membrane"/>
    <property type="evidence" value="ECO:0007669"/>
    <property type="project" value="TreeGrafter"/>
</dbReference>
<dbReference type="InterPro" id="IPR008942">
    <property type="entry name" value="ENTH_VHS"/>
</dbReference>
<evidence type="ECO:0000256" key="1">
    <source>
        <dbReference type="ARBA" id="ARBA00004132"/>
    </source>
</evidence>
<reference evidence="10" key="2">
    <citation type="submission" date="2017-06" db="EMBL/GenBank/DDBJ databases">
        <title>The pomegranate genome and the genomics of punicalagin biosynthesis.</title>
        <authorList>
            <person name="Xu C."/>
        </authorList>
    </citation>
    <scope>NUCLEOTIDE SEQUENCE [LARGE SCALE GENOMIC DNA]</scope>
    <source>
        <tissue evidence="10">Fresh leaf</tissue>
    </source>
</reference>
<reference evidence="11 13" key="3">
    <citation type="submission" date="2017-11" db="EMBL/GenBank/DDBJ databases">
        <title>De-novo sequencing of pomegranate (Punica granatum L.) genome.</title>
        <authorList>
            <person name="Akparov Z."/>
            <person name="Amiraslanov A."/>
            <person name="Hajiyeva S."/>
            <person name="Abbasov M."/>
            <person name="Kaur K."/>
            <person name="Hamwieh A."/>
            <person name="Solovyev V."/>
            <person name="Salamov A."/>
            <person name="Braich B."/>
            <person name="Kosarev P."/>
            <person name="Mahmoud A."/>
            <person name="Hajiyev E."/>
            <person name="Babayeva S."/>
            <person name="Izzatullayeva V."/>
            <person name="Mammadov A."/>
            <person name="Mammadov A."/>
            <person name="Sharifova S."/>
            <person name="Ojaghi J."/>
            <person name="Eynullazada K."/>
            <person name="Bayramov B."/>
            <person name="Abdulazimova A."/>
            <person name="Shahmuradov I."/>
        </authorList>
    </citation>
    <scope>NUCLEOTIDE SEQUENCE [LARGE SCALE GENOMIC DNA]</scope>
    <source>
        <strain evidence="11">AG2017</strain>
        <strain evidence="13">cv. AG2017</strain>
        <tissue evidence="11">Leaf</tissue>
    </source>
</reference>
<dbReference type="AlphaFoldDB" id="A0A218WWU5"/>
<organism evidence="10 12">
    <name type="scientific">Punica granatum</name>
    <name type="common">Pomegranate</name>
    <dbReference type="NCBI Taxonomy" id="22663"/>
    <lineage>
        <taxon>Eukaryota</taxon>
        <taxon>Viridiplantae</taxon>
        <taxon>Streptophyta</taxon>
        <taxon>Embryophyta</taxon>
        <taxon>Tracheophyta</taxon>
        <taxon>Spermatophyta</taxon>
        <taxon>Magnoliopsida</taxon>
        <taxon>eudicotyledons</taxon>
        <taxon>Gunneridae</taxon>
        <taxon>Pentapetalae</taxon>
        <taxon>rosids</taxon>
        <taxon>malvids</taxon>
        <taxon>Myrtales</taxon>
        <taxon>Lythraceae</taxon>
        <taxon>Punica</taxon>
    </lineage>
</organism>
<dbReference type="InterPro" id="IPR013809">
    <property type="entry name" value="ENTH"/>
</dbReference>
<comment type="subcellular location">
    <subcellularLocation>
        <location evidence="1">Cytoplasmic vesicle</location>
        <location evidence="1">Clathrin-coated vesicle</location>
    </subcellularLocation>
    <subcellularLocation>
        <location evidence="2">Golgi apparatus</location>
    </subcellularLocation>
    <subcellularLocation>
        <location evidence="3">Membrane</location>
        <location evidence="3">Clathrin-coated pit</location>
    </subcellularLocation>
</comment>
<evidence type="ECO:0000313" key="12">
    <source>
        <dbReference type="Proteomes" id="UP000197138"/>
    </source>
</evidence>